<sequence length="167" mass="18437">MKLKLTLLSMLLAFIFTTGCSVSKEQAIASAKESFELGVLADSNEANEATDSFTYYLPSGLIVEETAENNLVLSKGNQLFIIFSNPAEDQLSQVNYEQDRMLEEKAILVETNETEEVFSYIIVSPFDNDNYKVIVGIGGEKGTTITDIGNLKESAENLLEIVKSVNY</sequence>
<dbReference type="EMBL" id="LQXD01000211">
    <property type="protein sequence ID" value="OIJ03536.1"/>
    <property type="molecule type" value="Genomic_DNA"/>
</dbReference>
<keyword evidence="4" id="KW-1185">Reference proteome</keyword>
<name>A0A1S2KTT3_9BACI</name>
<accession>A0A1S2KTT3</accession>
<dbReference type="OrthoDB" id="2450230at2"/>
<feature type="chain" id="PRO_5038296464" description="DUF4367 domain-containing protein" evidence="1">
    <location>
        <begin position="24"/>
        <end position="167"/>
    </location>
</feature>
<dbReference type="Proteomes" id="UP000180175">
    <property type="component" value="Chromosome"/>
</dbReference>
<dbReference type="EMBL" id="CP063356">
    <property type="protein sequence ID" value="QOY33837.1"/>
    <property type="molecule type" value="Genomic_DNA"/>
</dbReference>
<protein>
    <recommendedName>
        <fullName evidence="5">DUF4367 domain-containing protein</fullName>
    </recommendedName>
</protein>
<dbReference type="AlphaFoldDB" id="A0A1S2KTT3"/>
<dbReference type="KEGG" id="aia:AWH56_013860"/>
<gene>
    <name evidence="3" type="ORF">AWH56_013860</name>
    <name evidence="2" type="ORF">AWH56_24855</name>
</gene>
<reference evidence="3 4" key="2">
    <citation type="journal article" date="2017" name="Genome Announc.">
        <title>Draft Genome Sequences of Four Alkaliphilic Bacteria Belonging to the Anaerobacillus Genus.</title>
        <authorList>
            <person name="Bassil N.M."/>
            <person name="Lloyd J.R."/>
        </authorList>
    </citation>
    <scope>NUCLEOTIDE SEQUENCE [LARGE SCALE GENOMIC DNA]</scope>
    <source>
        <strain evidence="3 4">NB2006</strain>
    </source>
</reference>
<evidence type="ECO:0000313" key="4">
    <source>
        <dbReference type="Proteomes" id="UP000180175"/>
    </source>
</evidence>
<evidence type="ECO:0008006" key="5">
    <source>
        <dbReference type="Google" id="ProtNLM"/>
    </source>
</evidence>
<organism evidence="2 4">
    <name type="scientific">Anaerobacillus isosaccharinicus</name>
    <dbReference type="NCBI Taxonomy" id="1532552"/>
    <lineage>
        <taxon>Bacteria</taxon>
        <taxon>Bacillati</taxon>
        <taxon>Bacillota</taxon>
        <taxon>Bacilli</taxon>
        <taxon>Bacillales</taxon>
        <taxon>Bacillaceae</taxon>
        <taxon>Anaerobacillus</taxon>
    </lineage>
</organism>
<keyword evidence="1" id="KW-0732">Signal</keyword>
<feature type="signal peptide" evidence="1">
    <location>
        <begin position="1"/>
        <end position="23"/>
    </location>
</feature>
<dbReference type="PROSITE" id="PS51257">
    <property type="entry name" value="PROKAR_LIPOPROTEIN"/>
    <property type="match status" value="1"/>
</dbReference>
<reference evidence="2 4" key="1">
    <citation type="submission" date="2016-10" db="EMBL/GenBank/DDBJ databases">
        <title>Draft genome sequences of four alkaliphilic bacteria belonging to the Anaerobacillus genus.</title>
        <authorList>
            <person name="Bassil N.M."/>
            <person name="Lloyd J.R."/>
        </authorList>
    </citation>
    <scope>NUCLEOTIDE SEQUENCE [LARGE SCALE GENOMIC DNA]</scope>
    <source>
        <strain evidence="2 4">NB2006</strain>
    </source>
</reference>
<evidence type="ECO:0000256" key="1">
    <source>
        <dbReference type="SAM" id="SignalP"/>
    </source>
</evidence>
<dbReference type="RefSeq" id="WP_071319601.1">
    <property type="nucleotide sequence ID" value="NZ_CP063356.2"/>
</dbReference>
<evidence type="ECO:0000313" key="3">
    <source>
        <dbReference type="EMBL" id="QOY33837.1"/>
    </source>
</evidence>
<reference evidence="3" key="4">
    <citation type="submission" date="2020-10" db="EMBL/GenBank/DDBJ databases">
        <authorList>
            <person name="Bassil N.M."/>
            <person name="Lloyd J.R."/>
        </authorList>
    </citation>
    <scope>NUCLEOTIDE SEQUENCE</scope>
    <source>
        <strain evidence="3">NB2006</strain>
    </source>
</reference>
<proteinExistence type="predicted"/>
<evidence type="ECO:0000313" key="2">
    <source>
        <dbReference type="EMBL" id="OIJ03536.1"/>
    </source>
</evidence>
<reference evidence="3 4" key="3">
    <citation type="journal article" date="2019" name="Int. J. Syst. Evol. Microbiol.">
        <title>Anaerobacillus isosaccharinicus sp. nov., an alkaliphilic bacterium which degrades isosaccharinic acid.</title>
        <authorList>
            <person name="Bassil N.M."/>
            <person name="Lloyd J.R."/>
        </authorList>
    </citation>
    <scope>NUCLEOTIDE SEQUENCE [LARGE SCALE GENOMIC DNA]</scope>
    <source>
        <strain evidence="3 4">NB2006</strain>
    </source>
</reference>